<sequence>MINRRKFLTYGSVGTIGTLGAIALQNGLPSSANTPTSNTVQTAVATKPKVVVLGAGFSGLAAAHLLSKQGIDVTVLEARSRIGGRVFSHKIDETDNLVIELGAEWVGASHKRLIELCKELGLELKNNQFNTRLLYKGEYFAPDKWDYSRAWKSKFDKILKAYPNLSEADKVELDKMDWWRYLVNNGIEQRDLDIRELLDSTDFGETIRKVSAYVALAEYAESSEKNEMDYKIKGGNHQLAKALAAIIGKDKILLNHQVVSIVQSGKTVTITCENGFKIEADQVICSLPTFAISQIRWEPMLPKDKQEAINALQYARINKNALLYNQRFWQDESFDLATDVLPHYFYHATKNQPSKKGALISYTIGDKADVIARQTDQWRSKMISDAIKPAFGNTEPYLLKQASYYWGNDQFSKGAYAIYGTGQWFTLKPVLQRKFGNVSFAGEHIADWQGFMEGALNTGEEAAQGILA</sequence>
<dbReference type="Gene3D" id="3.50.50.60">
    <property type="entry name" value="FAD/NAD(P)-binding domain"/>
    <property type="match status" value="1"/>
</dbReference>
<dbReference type="KEGG" id="wna:KA717_34830"/>
<accession>A0A977KXX4</accession>
<dbReference type="EMBL" id="CP073041">
    <property type="protein sequence ID" value="UXE60635.1"/>
    <property type="molecule type" value="Genomic_DNA"/>
</dbReference>
<dbReference type="AlphaFoldDB" id="A0A977KXX4"/>
<gene>
    <name evidence="6" type="ORF">KA717_34830</name>
</gene>
<dbReference type="SUPFAM" id="SSF51905">
    <property type="entry name" value="FAD/NAD(P)-binding domain"/>
    <property type="match status" value="1"/>
</dbReference>
<dbReference type="InterPro" id="IPR050703">
    <property type="entry name" value="Flavin_MAO"/>
</dbReference>
<comment type="cofactor">
    <cofactor evidence="1">
        <name>FAD</name>
        <dbReference type="ChEBI" id="CHEBI:57692"/>
    </cofactor>
</comment>
<feature type="binding site" evidence="4">
    <location>
        <position position="58"/>
    </location>
    <ligand>
        <name>FAD</name>
        <dbReference type="ChEBI" id="CHEBI:57692"/>
    </ligand>
</feature>
<comment type="similarity">
    <text evidence="2">Belongs to the flavin monoamine oxidase family.</text>
</comment>
<reference evidence="6" key="1">
    <citation type="submission" date="2021-04" db="EMBL/GenBank/DDBJ databases">
        <title>Genome sequence of Woronichinia naegeliana from Washington state freshwater lake bloom.</title>
        <authorList>
            <person name="Dreher T.W."/>
        </authorList>
    </citation>
    <scope>NUCLEOTIDE SEQUENCE</scope>
    <source>
        <strain evidence="6">WA131</strain>
    </source>
</reference>
<name>A0A977KXX4_9CYAN</name>
<feature type="binding site" evidence="4">
    <location>
        <begin position="77"/>
        <end position="78"/>
    </location>
    <ligand>
        <name>FAD</name>
        <dbReference type="ChEBI" id="CHEBI:57692"/>
    </ligand>
</feature>
<feature type="domain" description="Amine oxidase" evidence="5">
    <location>
        <begin position="57"/>
        <end position="467"/>
    </location>
</feature>
<evidence type="ECO:0000256" key="1">
    <source>
        <dbReference type="ARBA" id="ARBA00001974"/>
    </source>
</evidence>
<feature type="binding site" evidence="4">
    <location>
        <position position="258"/>
    </location>
    <ligand>
        <name>FAD</name>
        <dbReference type="ChEBI" id="CHEBI:57692"/>
    </ligand>
</feature>
<dbReference type="PANTHER" id="PTHR43563">
    <property type="entry name" value="AMINE OXIDASE"/>
    <property type="match status" value="1"/>
</dbReference>
<evidence type="ECO:0000313" key="6">
    <source>
        <dbReference type="EMBL" id="UXE60635.1"/>
    </source>
</evidence>
<dbReference type="PRINTS" id="PR00757">
    <property type="entry name" value="AMINEOXDASEF"/>
</dbReference>
<dbReference type="InterPro" id="IPR002937">
    <property type="entry name" value="Amino_oxidase"/>
</dbReference>
<proteinExistence type="inferred from homology"/>
<dbReference type="SUPFAM" id="SSF54373">
    <property type="entry name" value="FAD-linked reductases, C-terminal domain"/>
    <property type="match status" value="1"/>
</dbReference>
<keyword evidence="3" id="KW-0560">Oxidoreductase</keyword>
<dbReference type="Pfam" id="PF01593">
    <property type="entry name" value="Amino_oxidase"/>
    <property type="match status" value="1"/>
</dbReference>
<protein>
    <submittedName>
        <fullName evidence="6">FAD-dependent oxidoreductase</fullName>
    </submittedName>
</protein>
<dbReference type="GO" id="GO:0016491">
    <property type="term" value="F:oxidoreductase activity"/>
    <property type="evidence" value="ECO:0007669"/>
    <property type="project" value="UniProtKB-KW"/>
</dbReference>
<evidence type="ECO:0000259" key="5">
    <source>
        <dbReference type="Pfam" id="PF01593"/>
    </source>
</evidence>
<feature type="binding site" evidence="4">
    <location>
        <position position="443"/>
    </location>
    <ligand>
        <name>FAD</name>
        <dbReference type="ChEBI" id="CHEBI:57692"/>
    </ligand>
</feature>
<dbReference type="InterPro" id="IPR036188">
    <property type="entry name" value="FAD/NAD-bd_sf"/>
</dbReference>
<dbReference type="InterPro" id="IPR001613">
    <property type="entry name" value="Flavin_amine_oxidase"/>
</dbReference>
<dbReference type="PANTHER" id="PTHR43563:SF1">
    <property type="entry name" value="AMINE OXIDASE [FLAVIN-CONTAINING] B"/>
    <property type="match status" value="1"/>
</dbReference>
<evidence type="ECO:0000256" key="4">
    <source>
        <dbReference type="PIRSR" id="PIRSR601613-1"/>
    </source>
</evidence>
<organism evidence="6">
    <name type="scientific">Woronichinia naegeliana WA131</name>
    <dbReference type="NCBI Taxonomy" id="2824559"/>
    <lineage>
        <taxon>Bacteria</taxon>
        <taxon>Bacillati</taxon>
        <taxon>Cyanobacteriota</taxon>
        <taxon>Cyanophyceae</taxon>
        <taxon>Synechococcales</taxon>
        <taxon>Coelosphaeriaceae</taxon>
        <taxon>Woronichinia</taxon>
    </lineage>
</organism>
<evidence type="ECO:0000256" key="3">
    <source>
        <dbReference type="ARBA" id="ARBA00023002"/>
    </source>
</evidence>
<evidence type="ECO:0000256" key="2">
    <source>
        <dbReference type="ARBA" id="ARBA00005995"/>
    </source>
</evidence>
<dbReference type="Proteomes" id="UP001065613">
    <property type="component" value="Chromosome"/>
</dbReference>
<feature type="binding site" evidence="4">
    <location>
        <position position="362"/>
    </location>
    <ligand>
        <name>substrate</name>
    </ligand>
</feature>